<evidence type="ECO:0000256" key="1">
    <source>
        <dbReference type="ARBA" id="ARBA00010457"/>
    </source>
</evidence>
<dbReference type="InterPro" id="IPR001424">
    <property type="entry name" value="SOD_Cu_Zn_dom"/>
</dbReference>
<sequence>MKKYVAFASIVSLVVVAVFAIYLPTQAEEKQSDHAVKVAISNALGKSIGEATLTEQDGKVSIHIQAHSLSPGVHGIHIHEVGLCEAPTFQSAGSHFNPTKKKHGFENPDGFHGGDLPNITVDQDGKVDATIMTAAVTLQQGKMNSIIKPDGTSLVIHAKADDYKTDPAGDSGDRVACGVIK</sequence>
<keyword evidence="3" id="KW-0479">Metal-binding</keyword>
<feature type="domain" description="Superoxide dismutase copper/zinc binding" evidence="4">
    <location>
        <begin position="49"/>
        <end position="180"/>
    </location>
</feature>
<dbReference type="Pfam" id="PF00080">
    <property type="entry name" value="Sod_Cu"/>
    <property type="match status" value="1"/>
</dbReference>
<keyword evidence="6" id="KW-1185">Reference proteome</keyword>
<keyword evidence="3" id="KW-0862">Zinc</keyword>
<evidence type="ECO:0000313" key="6">
    <source>
        <dbReference type="Proteomes" id="UP001597362"/>
    </source>
</evidence>
<dbReference type="SUPFAM" id="SSF49329">
    <property type="entry name" value="Cu,Zn superoxide dismutase-like"/>
    <property type="match status" value="1"/>
</dbReference>
<evidence type="ECO:0000313" key="5">
    <source>
        <dbReference type="EMBL" id="MFD2115322.1"/>
    </source>
</evidence>
<dbReference type="PROSITE" id="PS00332">
    <property type="entry name" value="SOD_CU_ZN_2"/>
    <property type="match status" value="1"/>
</dbReference>
<gene>
    <name evidence="5" type="ORF">ACFSJH_06190</name>
</gene>
<comment type="cofactor">
    <cofactor evidence="3">
        <name>Cu cation</name>
        <dbReference type="ChEBI" id="CHEBI:23378"/>
    </cofactor>
    <text evidence="3">Binds 1 copper ion per subunit.</text>
</comment>
<comment type="similarity">
    <text evidence="1 3">Belongs to the Cu-Zn superoxide dismutase family.</text>
</comment>
<keyword evidence="3" id="KW-0186">Copper</keyword>
<dbReference type="InterPro" id="IPR036423">
    <property type="entry name" value="SOD-like_Cu/Zn_dom_sf"/>
</dbReference>
<reference evidence="6" key="1">
    <citation type="journal article" date="2019" name="Int. J. Syst. Evol. Microbiol.">
        <title>The Global Catalogue of Microorganisms (GCM) 10K type strain sequencing project: providing services to taxonomists for standard genome sequencing and annotation.</title>
        <authorList>
            <consortium name="The Broad Institute Genomics Platform"/>
            <consortium name="The Broad Institute Genome Sequencing Center for Infectious Disease"/>
            <person name="Wu L."/>
            <person name="Ma J."/>
        </authorList>
    </citation>
    <scope>NUCLEOTIDE SEQUENCE [LARGE SCALE GENOMIC DNA]</scope>
    <source>
        <strain evidence="6">GH52</strain>
    </source>
</reference>
<dbReference type="PANTHER" id="PTHR10003">
    <property type="entry name" value="SUPEROXIDE DISMUTASE CU-ZN -RELATED"/>
    <property type="match status" value="1"/>
</dbReference>
<proteinExistence type="inferred from homology"/>
<comment type="cofactor">
    <cofactor evidence="3">
        <name>Zn(2+)</name>
        <dbReference type="ChEBI" id="CHEBI:29105"/>
    </cofactor>
    <text evidence="3">Binds 1 zinc ion per subunit.</text>
</comment>
<organism evidence="5 6">
    <name type="scientific">Paenibacillus yanchengensis</name>
    <dbReference type="NCBI Taxonomy" id="2035833"/>
    <lineage>
        <taxon>Bacteria</taxon>
        <taxon>Bacillati</taxon>
        <taxon>Bacillota</taxon>
        <taxon>Bacilli</taxon>
        <taxon>Bacillales</taxon>
        <taxon>Paenibacillaceae</taxon>
        <taxon>Paenibacillus</taxon>
    </lineage>
</organism>
<dbReference type="RefSeq" id="WP_377770366.1">
    <property type="nucleotide sequence ID" value="NZ_JBHUHO010000016.1"/>
</dbReference>
<keyword evidence="3" id="KW-0560">Oxidoreductase</keyword>
<dbReference type="CDD" id="cd00305">
    <property type="entry name" value="Cu-Zn_Superoxide_Dismutase"/>
    <property type="match status" value="1"/>
</dbReference>
<dbReference type="Proteomes" id="UP001597362">
    <property type="component" value="Unassembled WGS sequence"/>
</dbReference>
<protein>
    <recommendedName>
        <fullName evidence="3">Superoxide dismutase [Cu-Zn]</fullName>
        <ecNumber evidence="3">1.15.1.1</ecNumber>
    </recommendedName>
</protein>
<dbReference type="EC" id="1.15.1.1" evidence="3"/>
<comment type="catalytic activity">
    <reaction evidence="3">
        <text>2 superoxide + 2 H(+) = H2O2 + O2</text>
        <dbReference type="Rhea" id="RHEA:20696"/>
        <dbReference type="ChEBI" id="CHEBI:15378"/>
        <dbReference type="ChEBI" id="CHEBI:15379"/>
        <dbReference type="ChEBI" id="CHEBI:16240"/>
        <dbReference type="ChEBI" id="CHEBI:18421"/>
        <dbReference type="EC" id="1.15.1.1"/>
    </reaction>
</comment>
<evidence type="ECO:0000256" key="2">
    <source>
        <dbReference type="ARBA" id="ARBA00024900"/>
    </source>
</evidence>
<evidence type="ECO:0000256" key="3">
    <source>
        <dbReference type="RuleBase" id="RU000393"/>
    </source>
</evidence>
<dbReference type="InterPro" id="IPR018152">
    <property type="entry name" value="SOD_Cu/Zn_BS"/>
</dbReference>
<dbReference type="InterPro" id="IPR024134">
    <property type="entry name" value="SOD_Cu/Zn_/chaperone"/>
</dbReference>
<name>A0ABW4YI99_9BACL</name>
<dbReference type="EMBL" id="JBHUHO010000016">
    <property type="protein sequence ID" value="MFD2115322.1"/>
    <property type="molecule type" value="Genomic_DNA"/>
</dbReference>
<accession>A0ABW4YI99</accession>
<comment type="function">
    <text evidence="2">Destroys radicals which are normally produced within the cells and which are toxic to biological systems. May play a role in favoring mycobacterial survival in phagocytes.</text>
</comment>
<comment type="caution">
    <text evidence="5">The sequence shown here is derived from an EMBL/GenBank/DDBJ whole genome shotgun (WGS) entry which is preliminary data.</text>
</comment>
<evidence type="ECO:0000259" key="4">
    <source>
        <dbReference type="Pfam" id="PF00080"/>
    </source>
</evidence>
<dbReference type="Gene3D" id="2.60.40.200">
    <property type="entry name" value="Superoxide dismutase, copper/zinc binding domain"/>
    <property type="match status" value="1"/>
</dbReference>